<feature type="region of interest" description="Disordered" evidence="11">
    <location>
        <begin position="166"/>
        <end position="193"/>
    </location>
</feature>
<feature type="region of interest" description="Disordered" evidence="11">
    <location>
        <begin position="1341"/>
        <end position="1368"/>
    </location>
</feature>
<dbReference type="InterPro" id="IPR036388">
    <property type="entry name" value="WH-like_DNA-bd_sf"/>
</dbReference>
<evidence type="ECO:0000256" key="2">
    <source>
        <dbReference type="ARBA" id="ARBA00022741"/>
    </source>
</evidence>
<dbReference type="InterPro" id="IPR014001">
    <property type="entry name" value="Helicase_ATP-bd"/>
</dbReference>
<evidence type="ECO:0000256" key="10">
    <source>
        <dbReference type="ARBA" id="ARBA00048988"/>
    </source>
</evidence>
<dbReference type="PANTHER" id="PTHR47835:SF3">
    <property type="entry name" value="HELICASE FOR MEIOSIS 1"/>
    <property type="match status" value="1"/>
</dbReference>
<evidence type="ECO:0000259" key="12">
    <source>
        <dbReference type="PROSITE" id="PS51192"/>
    </source>
</evidence>
<feature type="region of interest" description="Disordered" evidence="11">
    <location>
        <begin position="1052"/>
        <end position="1093"/>
    </location>
</feature>
<evidence type="ECO:0000256" key="6">
    <source>
        <dbReference type="ARBA" id="ARBA00023235"/>
    </source>
</evidence>
<dbReference type="SMART" id="SM00487">
    <property type="entry name" value="DEXDc"/>
    <property type="match status" value="1"/>
</dbReference>
<dbReference type="Pfam" id="PF02889">
    <property type="entry name" value="Sec63"/>
    <property type="match status" value="1"/>
</dbReference>
<dbReference type="InterPro" id="IPR011545">
    <property type="entry name" value="DEAD/DEAH_box_helicase_dom"/>
</dbReference>
<comment type="caution">
    <text evidence="14">The sequence shown here is derived from an EMBL/GenBank/DDBJ whole genome shotgun (WGS) entry which is preliminary data.</text>
</comment>
<organism evidence="14 15">
    <name type="scientific">Paraglomus brasilianum</name>
    <dbReference type="NCBI Taxonomy" id="144538"/>
    <lineage>
        <taxon>Eukaryota</taxon>
        <taxon>Fungi</taxon>
        <taxon>Fungi incertae sedis</taxon>
        <taxon>Mucoromycota</taxon>
        <taxon>Glomeromycotina</taxon>
        <taxon>Glomeromycetes</taxon>
        <taxon>Paraglomerales</taxon>
        <taxon>Paraglomeraceae</taxon>
        <taxon>Paraglomus</taxon>
    </lineage>
</organism>
<feature type="compositionally biased region" description="Polar residues" evidence="11">
    <location>
        <begin position="1"/>
        <end position="10"/>
    </location>
</feature>
<dbReference type="InterPro" id="IPR057842">
    <property type="entry name" value="WH_MER3"/>
</dbReference>
<dbReference type="Pfam" id="PF23445">
    <property type="entry name" value="WHD_SNRNP200"/>
    <property type="match status" value="1"/>
</dbReference>
<dbReference type="GO" id="GO:0003676">
    <property type="term" value="F:nucleic acid binding"/>
    <property type="evidence" value="ECO:0007669"/>
    <property type="project" value="InterPro"/>
</dbReference>
<dbReference type="InterPro" id="IPR004179">
    <property type="entry name" value="Sec63-dom"/>
</dbReference>
<feature type="domain" description="Helicase ATP-binding" evidence="12">
    <location>
        <begin position="228"/>
        <end position="402"/>
    </location>
</feature>
<dbReference type="GO" id="GO:0005524">
    <property type="term" value="F:ATP binding"/>
    <property type="evidence" value="ECO:0007669"/>
    <property type="project" value="UniProtKB-KW"/>
</dbReference>
<dbReference type="Gene3D" id="1.10.3380.10">
    <property type="entry name" value="Sec63 N-terminal domain-like domain"/>
    <property type="match status" value="1"/>
</dbReference>
<gene>
    <name evidence="14" type="ORF">PBRASI_LOCUS487</name>
</gene>
<dbReference type="SUPFAM" id="SSF158702">
    <property type="entry name" value="Sec63 N-terminal domain-like"/>
    <property type="match status" value="1"/>
</dbReference>
<evidence type="ECO:0000259" key="13">
    <source>
        <dbReference type="PROSITE" id="PS51194"/>
    </source>
</evidence>
<dbReference type="PROSITE" id="PS51194">
    <property type="entry name" value="HELICASE_CTER"/>
    <property type="match status" value="1"/>
</dbReference>
<dbReference type="EMBL" id="CAJVPI010000024">
    <property type="protein sequence ID" value="CAG8459207.1"/>
    <property type="molecule type" value="Genomic_DNA"/>
</dbReference>
<dbReference type="InterPro" id="IPR001650">
    <property type="entry name" value="Helicase_C-like"/>
</dbReference>
<evidence type="ECO:0000256" key="5">
    <source>
        <dbReference type="ARBA" id="ARBA00022840"/>
    </source>
</evidence>
<comment type="catalytic activity">
    <reaction evidence="8">
        <text>Couples ATP hydrolysis with the unwinding of duplex DNA by translocating in the 3'-5' direction.</text>
        <dbReference type="EC" id="5.6.2.4"/>
    </reaction>
</comment>
<keyword evidence="2" id="KW-0547">Nucleotide-binding</keyword>
<evidence type="ECO:0000256" key="9">
    <source>
        <dbReference type="ARBA" id="ARBA00034808"/>
    </source>
</evidence>
<feature type="compositionally biased region" description="Polar residues" evidence="11">
    <location>
        <begin position="1074"/>
        <end position="1093"/>
    </location>
</feature>
<keyword evidence="3" id="KW-0378">Hydrolase</keyword>
<feature type="compositionally biased region" description="Basic and acidic residues" evidence="11">
    <location>
        <begin position="1353"/>
        <end position="1368"/>
    </location>
</feature>
<feature type="compositionally biased region" description="Polar residues" evidence="11">
    <location>
        <begin position="166"/>
        <end position="191"/>
    </location>
</feature>
<dbReference type="SUPFAM" id="SSF52540">
    <property type="entry name" value="P-loop containing nucleoside triphosphate hydrolases"/>
    <property type="match status" value="2"/>
</dbReference>
<dbReference type="PANTHER" id="PTHR47835">
    <property type="entry name" value="HFM1, ATP DEPENDENT DNA HELICASE HOMOLOG"/>
    <property type="match status" value="1"/>
</dbReference>
<dbReference type="CDD" id="cd18795">
    <property type="entry name" value="SF2_C_Ski2"/>
    <property type="match status" value="1"/>
</dbReference>
<keyword evidence="4" id="KW-0347">Helicase</keyword>
<dbReference type="Gene3D" id="1.10.10.10">
    <property type="entry name" value="Winged helix-like DNA-binding domain superfamily/Winged helix DNA-binding domain"/>
    <property type="match status" value="1"/>
</dbReference>
<evidence type="ECO:0000256" key="4">
    <source>
        <dbReference type="ARBA" id="ARBA00022806"/>
    </source>
</evidence>
<dbReference type="InterPro" id="IPR052247">
    <property type="entry name" value="Meiotic_Crossover_Helicase"/>
</dbReference>
<protein>
    <recommendedName>
        <fullName evidence="9">DNA 3'-5' helicase</fullName>
        <ecNumber evidence="9">5.6.2.4</ecNumber>
    </recommendedName>
</protein>
<sequence>MRPPYTNTRQSKYRERNNDLIHPMLPNKSNTRLERQPEIINTNYPPPQISRISNSQTRLYQRACENKSSLVDDQREPFNIQSTNALFANNQHADMPIVNSSINKNYPINTTCAEDQQEEYRCNERVEDDIYSYGFDPKYKNKQNYNIVHIPEQSRGMHTRYRDYSLSNDESNTQRPQLTWPTSNFQPSPKTSADIHSISLRPVSELPDRFRGLFPFGVFNAVQSQCMNTALYSDENMVVSAPTGAGKTVIFELGMVRLLTNHAGNSAKMVYMAPTKALCSERAKDWKTKFRHMDVSCGELTGDTNQAHISEVKRSDIIVTTPEKWDSMTRRWTDHKHLLTLIKLFMIDEVHMLKERRGATLEAVVSRMKTFNVAIRIIALSATVPNVHDVAMWIGVGNTPTVPPPTEAAVLHFGEEYRPVRLLRHVQSYPMGACSPFLFDKKLFEVIQTYSCNKPTLVFCATRKSTESACLILLQQLKEFEKSGKKLRWAKSSKKKTTETRDKKLQGTTSTLAVGVNLPAHLVVIKSTLGYTNQQYAEYSDLEIMQMLGRAGRPQFDDSGVAVILTSNEMHRKYEELVSGSEILESSLHKNLTEHLNAEICLGAIDTVTRAMNWYTYCNLVTHFDSVIPKSNPKFYKLDGSTTSDSSNCERQLEDICMQDLNLLDSSNLITMDAEKLSPTEFGQAMAKYYLKYKTMVDIVNMQSRTSMRDLVELVSKADEFSEIRFHMGDKQVLNSLNKNPNIRFPIRGKITKIDQKINIILQCVLGNIAFTDSKTAFQMNLEVSIILQHCHRIVKCIIDCVCYKKDAFTLRNAIDLSLKIKTWENSSMLLRQLDGIGLTYAKTLSTSGILTFDQLENCEASRIEMVRRMLLNRNPPFGTQIIDQVKTLPKFKLSLNQYQDMSTPTSIEIYVNASVTNKKLKTKKNEMHSMAMFLAYNSDDIICDIRRLTLCQIQDEVRFQFKVELKKHKQMITCVLMSEDYLGLDIQQTVKPSVDAKYFLDQCNESELNITNENEKTAETEARNLFFNSGVNCDDNFYDWPSDLEDEDIPPLPPPIELHLDNDEQQEQDESKLTCSRASSPNQPVSNQMSPHQDMTIDYTDSDVDDIELLPNGRIKCNHMCKDKKRCAHECCKIGCRHKPKKRRHKPLNDQCSADEGIQLNKKSRSDGLDTVIDMYVADADKHDGTPTTKSKDIKTRINRQLNTTNSQNETNTEKVLHFRTELDQMYDSATNHEMDNICKNDARLETDNMQIDVKAKGQNIDTTNTNESIDIDDVYLKADVTESVAFDGYENLLAVDLDNDELFGLDTDMNSDFSKEIEYNVNEAMGDTYCNVVSHLKNNQESNIGNGSESNAERLEEKGEKSDGQRDDGFLLWLKTCTVTVSSDGDYAGGGSTTEENNATQIEIHNKRKDERERNENSGDKIEAKCISKNPFDDALAIFDHVFKDIMK</sequence>
<keyword evidence="6" id="KW-0413">Isomerase</keyword>
<feature type="domain" description="Helicase C-terminal" evidence="13">
    <location>
        <begin position="445"/>
        <end position="600"/>
    </location>
</feature>
<dbReference type="Proteomes" id="UP000789739">
    <property type="component" value="Unassembled WGS sequence"/>
</dbReference>
<dbReference type="EC" id="5.6.2.4" evidence="9"/>
<dbReference type="GO" id="GO:0051321">
    <property type="term" value="P:meiotic cell cycle"/>
    <property type="evidence" value="ECO:0007669"/>
    <property type="project" value="UniProtKB-KW"/>
</dbReference>
<keyword evidence="5" id="KW-0067">ATP-binding</keyword>
<comment type="similarity">
    <text evidence="1">Belongs to the helicase family. SKI2 subfamily.</text>
</comment>
<reference evidence="14" key="1">
    <citation type="submission" date="2021-06" db="EMBL/GenBank/DDBJ databases">
        <authorList>
            <person name="Kallberg Y."/>
            <person name="Tangrot J."/>
            <person name="Rosling A."/>
        </authorList>
    </citation>
    <scope>NUCLEOTIDE SEQUENCE</scope>
    <source>
        <strain evidence="14">BR232B</strain>
    </source>
</reference>
<dbReference type="PROSITE" id="PS51192">
    <property type="entry name" value="HELICASE_ATP_BIND_1"/>
    <property type="match status" value="1"/>
</dbReference>
<dbReference type="SMART" id="SM00973">
    <property type="entry name" value="Sec63"/>
    <property type="match status" value="1"/>
</dbReference>
<evidence type="ECO:0000313" key="15">
    <source>
        <dbReference type="Proteomes" id="UP000789739"/>
    </source>
</evidence>
<feature type="region of interest" description="Disordered" evidence="11">
    <location>
        <begin position="1"/>
        <end position="28"/>
    </location>
</feature>
<dbReference type="InterPro" id="IPR027417">
    <property type="entry name" value="P-loop_NTPase"/>
</dbReference>
<dbReference type="Gene3D" id="3.40.50.300">
    <property type="entry name" value="P-loop containing nucleotide triphosphate hydrolases"/>
    <property type="match status" value="3"/>
</dbReference>
<evidence type="ECO:0000256" key="8">
    <source>
        <dbReference type="ARBA" id="ARBA00034617"/>
    </source>
</evidence>
<proteinExistence type="inferred from homology"/>
<evidence type="ECO:0000256" key="3">
    <source>
        <dbReference type="ARBA" id="ARBA00022801"/>
    </source>
</evidence>
<keyword evidence="7" id="KW-0469">Meiosis</keyword>
<dbReference type="GO" id="GO:0043138">
    <property type="term" value="F:3'-5' DNA helicase activity"/>
    <property type="evidence" value="ECO:0007669"/>
    <property type="project" value="UniProtKB-EC"/>
</dbReference>
<keyword evidence="15" id="KW-1185">Reference proteome</keyword>
<feature type="compositionally biased region" description="Polar residues" evidence="11">
    <location>
        <begin position="1341"/>
        <end position="1352"/>
    </location>
</feature>
<dbReference type="Pfam" id="PF00270">
    <property type="entry name" value="DEAD"/>
    <property type="match status" value="1"/>
</dbReference>
<evidence type="ECO:0000313" key="14">
    <source>
        <dbReference type="EMBL" id="CAG8459207.1"/>
    </source>
</evidence>
<name>A0A9N8Z029_9GLOM</name>
<accession>A0A9N8Z029</accession>
<evidence type="ECO:0000256" key="7">
    <source>
        <dbReference type="ARBA" id="ARBA00023254"/>
    </source>
</evidence>
<dbReference type="OrthoDB" id="5575at2759"/>
<dbReference type="GO" id="GO:0016787">
    <property type="term" value="F:hydrolase activity"/>
    <property type="evidence" value="ECO:0007669"/>
    <property type="project" value="UniProtKB-KW"/>
</dbReference>
<comment type="catalytic activity">
    <reaction evidence="10">
        <text>ATP + H2O = ADP + phosphate + H(+)</text>
        <dbReference type="Rhea" id="RHEA:13065"/>
        <dbReference type="ChEBI" id="CHEBI:15377"/>
        <dbReference type="ChEBI" id="CHEBI:15378"/>
        <dbReference type="ChEBI" id="CHEBI:30616"/>
        <dbReference type="ChEBI" id="CHEBI:43474"/>
        <dbReference type="ChEBI" id="CHEBI:456216"/>
        <dbReference type="EC" id="5.6.2.4"/>
    </reaction>
</comment>
<evidence type="ECO:0000256" key="1">
    <source>
        <dbReference type="ARBA" id="ARBA00010140"/>
    </source>
</evidence>
<evidence type="ECO:0000256" key="11">
    <source>
        <dbReference type="SAM" id="MobiDB-lite"/>
    </source>
</evidence>